<feature type="domain" description="WW" evidence="2">
    <location>
        <begin position="4"/>
        <end position="38"/>
    </location>
</feature>
<gene>
    <name evidence="3" type="ORF">KIPB_011793</name>
</gene>
<proteinExistence type="predicted"/>
<organism evidence="3 4">
    <name type="scientific">Kipferlia bialata</name>
    <dbReference type="NCBI Taxonomy" id="797122"/>
    <lineage>
        <taxon>Eukaryota</taxon>
        <taxon>Metamonada</taxon>
        <taxon>Carpediemonas-like organisms</taxon>
        <taxon>Kipferlia</taxon>
    </lineage>
</organism>
<name>A0A9K3GNH4_9EUKA</name>
<dbReference type="SUPFAM" id="SSF51045">
    <property type="entry name" value="WW domain"/>
    <property type="match status" value="1"/>
</dbReference>
<dbReference type="EMBL" id="BDIP01004953">
    <property type="protein sequence ID" value="GIQ89353.1"/>
    <property type="molecule type" value="Genomic_DNA"/>
</dbReference>
<evidence type="ECO:0000256" key="1">
    <source>
        <dbReference type="SAM" id="MobiDB-lite"/>
    </source>
</evidence>
<reference evidence="3 4" key="1">
    <citation type="journal article" date="2018" name="PLoS ONE">
        <title>The draft genome of Kipferlia bialata reveals reductive genome evolution in fornicate parasites.</title>
        <authorList>
            <person name="Tanifuji G."/>
            <person name="Takabayashi S."/>
            <person name="Kume K."/>
            <person name="Takagi M."/>
            <person name="Nakayama T."/>
            <person name="Kamikawa R."/>
            <person name="Inagaki Y."/>
            <person name="Hashimoto T."/>
        </authorList>
    </citation>
    <scope>NUCLEOTIDE SEQUENCE [LARGE SCALE GENOMIC DNA]</scope>
    <source>
        <strain evidence="3">NY0173</strain>
    </source>
</reference>
<dbReference type="Proteomes" id="UP000265618">
    <property type="component" value="Unassembled WGS sequence"/>
</dbReference>
<sequence length="80" mass="9191">MDSDQLPPGWKTAIHPSSNRRYYYNREKGETVWDIDEVHKRGNVNLPNTPIADRDHSVDHMSDRGTDSFRLPAIQVCVAI</sequence>
<comment type="caution">
    <text evidence="3">The sequence shown here is derived from an EMBL/GenBank/DDBJ whole genome shotgun (WGS) entry which is preliminary data.</text>
</comment>
<evidence type="ECO:0000313" key="3">
    <source>
        <dbReference type="EMBL" id="GIQ89353.1"/>
    </source>
</evidence>
<feature type="compositionally biased region" description="Basic and acidic residues" evidence="1">
    <location>
        <begin position="52"/>
        <end position="65"/>
    </location>
</feature>
<dbReference type="SMART" id="SM00456">
    <property type="entry name" value="WW"/>
    <property type="match status" value="1"/>
</dbReference>
<dbReference type="CDD" id="cd00201">
    <property type="entry name" value="WW"/>
    <property type="match status" value="1"/>
</dbReference>
<protein>
    <recommendedName>
        <fullName evidence="2">WW domain-containing protein</fullName>
    </recommendedName>
</protein>
<dbReference type="AlphaFoldDB" id="A0A9K3GNH4"/>
<dbReference type="InterPro" id="IPR036020">
    <property type="entry name" value="WW_dom_sf"/>
</dbReference>
<dbReference type="PROSITE" id="PS50020">
    <property type="entry name" value="WW_DOMAIN_2"/>
    <property type="match status" value="1"/>
</dbReference>
<keyword evidence="4" id="KW-1185">Reference proteome</keyword>
<feature type="region of interest" description="Disordered" evidence="1">
    <location>
        <begin position="43"/>
        <end position="65"/>
    </location>
</feature>
<evidence type="ECO:0000313" key="4">
    <source>
        <dbReference type="Proteomes" id="UP000265618"/>
    </source>
</evidence>
<accession>A0A9K3GNH4</accession>
<dbReference type="Gene3D" id="2.20.70.10">
    <property type="match status" value="1"/>
</dbReference>
<dbReference type="InterPro" id="IPR001202">
    <property type="entry name" value="WW_dom"/>
</dbReference>
<evidence type="ECO:0000259" key="2">
    <source>
        <dbReference type="PROSITE" id="PS50020"/>
    </source>
</evidence>
<dbReference type="Pfam" id="PF00397">
    <property type="entry name" value="WW"/>
    <property type="match status" value="1"/>
</dbReference>